<dbReference type="FunFam" id="3.40.1350.10:FF:000002">
    <property type="entry name" value="tRNA-splicing endonuclease subunit Sen34"/>
    <property type="match status" value="1"/>
</dbReference>
<keyword evidence="14" id="KW-0378">Hydrolase</keyword>
<keyword evidence="14" id="KW-0255">Endonuclease</keyword>
<comment type="similarity">
    <text evidence="2 10">Belongs to the tRNA-intron endonuclease family.</text>
</comment>
<evidence type="ECO:0000259" key="11">
    <source>
        <dbReference type="Pfam" id="PF01974"/>
    </source>
</evidence>
<dbReference type="RefSeq" id="XP_034103399.1">
    <property type="nucleotide sequence ID" value="XM_034247508.2"/>
</dbReference>
<dbReference type="PIRSF" id="PIRSF017250">
    <property type="entry name" value="tRNA_splic_SEN34"/>
    <property type="match status" value="1"/>
</dbReference>
<dbReference type="GeneID" id="117567478"/>
<accession>A0A6P8WKG4</accession>
<dbReference type="GO" id="GO:0005730">
    <property type="term" value="C:nucleolus"/>
    <property type="evidence" value="ECO:0007669"/>
    <property type="project" value="UniProtKB-SubCell"/>
</dbReference>
<comment type="function">
    <text evidence="10">Constitutes one of the two catalytic subunit of the tRNA-splicing endonuclease complex, a complex responsible for identification and cleavage of the splice sites in pre-tRNA. It cleaves pre-tRNA at the 5'- and 3'-splice sites to release the intron. The products are an intron and two tRNA half-molecules bearing 2',3'-cyclic phosphate and 5'-OH termini. There are no conserved sequences at the splice sites, but the intron is invariably located at the same site in the gene, placing the splice sites an invariant distance from the constant structural features of the tRNA body.</text>
</comment>
<dbReference type="InterPro" id="IPR059049">
    <property type="entry name" value="TSEN34_N"/>
</dbReference>
<keyword evidence="7" id="KW-0539">Nucleus</keyword>
<evidence type="ECO:0000256" key="1">
    <source>
        <dbReference type="ARBA" id="ARBA00004604"/>
    </source>
</evidence>
<evidence type="ECO:0000256" key="4">
    <source>
        <dbReference type="ARBA" id="ARBA00022664"/>
    </source>
</evidence>
<keyword evidence="13" id="KW-1185">Reference proteome</keyword>
<evidence type="ECO:0000313" key="14">
    <source>
        <dbReference type="RefSeq" id="XP_034103399.1"/>
    </source>
</evidence>
<dbReference type="PANTHER" id="PTHR13070:SF0">
    <property type="entry name" value="TRNA-SPLICING ENDONUCLEASE SUBUNIT SEN34"/>
    <property type="match status" value="1"/>
</dbReference>
<evidence type="ECO:0000256" key="8">
    <source>
        <dbReference type="ARBA" id="ARBA00064779"/>
    </source>
</evidence>
<feature type="domain" description="tRNA intron endonuclease catalytic" evidence="11">
    <location>
        <begin position="185"/>
        <end position="261"/>
    </location>
</feature>
<dbReference type="Gene3D" id="3.40.1350.10">
    <property type="match status" value="1"/>
</dbReference>
<dbReference type="Proteomes" id="UP000515160">
    <property type="component" value="Chromosome 3"/>
</dbReference>
<feature type="domain" description="TSEN34 N-terminal" evidence="12">
    <location>
        <begin position="3"/>
        <end position="71"/>
    </location>
</feature>
<dbReference type="InterPro" id="IPR036167">
    <property type="entry name" value="tRNA_intron_Endo_cat-like_sf"/>
</dbReference>
<keyword evidence="6 10" id="KW-0456">Lyase</keyword>
<dbReference type="Pfam" id="PF01974">
    <property type="entry name" value="tRNA_int_endo"/>
    <property type="match status" value="1"/>
</dbReference>
<protein>
    <recommendedName>
        <fullName evidence="9 10">tRNA-splicing endonuclease subunit Sen34</fullName>
        <ecNumber evidence="3 10">4.6.1.16</ecNumber>
    </recommendedName>
</protein>
<evidence type="ECO:0000256" key="5">
    <source>
        <dbReference type="ARBA" id="ARBA00022694"/>
    </source>
</evidence>
<evidence type="ECO:0000259" key="12">
    <source>
        <dbReference type="Pfam" id="PF26577"/>
    </source>
</evidence>
<dbReference type="OrthoDB" id="48041at2759"/>
<proteinExistence type="inferred from homology"/>
<keyword evidence="5 10" id="KW-0819">tRNA processing</keyword>
<dbReference type="GO" id="GO:0000214">
    <property type="term" value="C:tRNA-intron endonuclease complex"/>
    <property type="evidence" value="ECO:0007669"/>
    <property type="project" value="UniProtKB-UniRule"/>
</dbReference>
<dbReference type="GO" id="GO:0006397">
    <property type="term" value="P:mRNA processing"/>
    <property type="evidence" value="ECO:0007669"/>
    <property type="project" value="UniProtKB-KW"/>
</dbReference>
<sequence length="277" mass="30954">MKIHLTLLNGTGYVFDANDYMELRTKHRIMGALVGTANSKGWSCSEAALPVELSKCETQLLIEEGIADLVSKTAALTAPPTDEMVQAYKAQFEASLMAQADALKAEKLRETERHVEKILQGKRNKLLKQGKQKEAVALTAYDVLQEIANSVVFERQNALVELPSSHMTNHSARLCTDPVYDTSSLKYRVFHDLWLRGKFVSTGEAFGADFLVYPGDPLLYHASHIVIIQDTPTIRPMELICKVRLSVIVNKSCVFAYEEVESSKIAYQTINWCNPSK</sequence>
<dbReference type="SUPFAM" id="SSF53032">
    <property type="entry name" value="tRNA-intron endonuclease catalytic domain-like"/>
    <property type="match status" value="1"/>
</dbReference>
<dbReference type="CDD" id="cd22363">
    <property type="entry name" value="tRNA-intron_lyase_C"/>
    <property type="match status" value="1"/>
</dbReference>
<dbReference type="InterPro" id="IPR016690">
    <property type="entry name" value="TSEN34"/>
</dbReference>
<organism evidence="13 14">
    <name type="scientific">Drosophila albomicans</name>
    <name type="common">Fruit fly</name>
    <dbReference type="NCBI Taxonomy" id="7291"/>
    <lineage>
        <taxon>Eukaryota</taxon>
        <taxon>Metazoa</taxon>
        <taxon>Ecdysozoa</taxon>
        <taxon>Arthropoda</taxon>
        <taxon>Hexapoda</taxon>
        <taxon>Insecta</taxon>
        <taxon>Pterygota</taxon>
        <taxon>Neoptera</taxon>
        <taxon>Endopterygota</taxon>
        <taxon>Diptera</taxon>
        <taxon>Brachycera</taxon>
        <taxon>Muscomorpha</taxon>
        <taxon>Ephydroidea</taxon>
        <taxon>Drosophilidae</taxon>
        <taxon>Drosophila</taxon>
    </lineage>
</organism>
<dbReference type="InterPro" id="IPR006677">
    <property type="entry name" value="tRNA_intron_Endonuc_cat-like"/>
</dbReference>
<evidence type="ECO:0000256" key="10">
    <source>
        <dbReference type="PIRNR" id="PIRNR017250"/>
    </source>
</evidence>
<dbReference type="Pfam" id="PF26577">
    <property type="entry name" value="TSEN34_N"/>
    <property type="match status" value="1"/>
</dbReference>
<dbReference type="EC" id="4.6.1.16" evidence="3 10"/>
<dbReference type="GO" id="GO:0003676">
    <property type="term" value="F:nucleic acid binding"/>
    <property type="evidence" value="ECO:0007669"/>
    <property type="project" value="InterPro"/>
</dbReference>
<evidence type="ECO:0000256" key="6">
    <source>
        <dbReference type="ARBA" id="ARBA00023239"/>
    </source>
</evidence>
<reference evidence="14" key="1">
    <citation type="submission" date="2025-08" db="UniProtKB">
        <authorList>
            <consortium name="RefSeq"/>
        </authorList>
    </citation>
    <scope>IDENTIFICATION</scope>
    <source>
        <strain evidence="14">15112-1751.03</strain>
        <tissue evidence="14">Whole Adult</tissue>
    </source>
</reference>
<evidence type="ECO:0000256" key="3">
    <source>
        <dbReference type="ARBA" id="ARBA00012573"/>
    </source>
</evidence>
<evidence type="ECO:0000313" key="13">
    <source>
        <dbReference type="Proteomes" id="UP000515160"/>
    </source>
</evidence>
<dbReference type="InterPro" id="IPR011856">
    <property type="entry name" value="tRNA_endonuc-like_dom_sf"/>
</dbReference>
<dbReference type="AlphaFoldDB" id="A0A6P8WKG4"/>
<keyword evidence="4" id="KW-0507">mRNA processing</keyword>
<name>A0A6P8WKG4_DROAB</name>
<dbReference type="GO" id="GO:0000379">
    <property type="term" value="P:tRNA-type intron splice site recognition and cleavage"/>
    <property type="evidence" value="ECO:0007669"/>
    <property type="project" value="UniProtKB-UniRule"/>
</dbReference>
<dbReference type="PANTHER" id="PTHR13070">
    <property type="entry name" value="TRNA-SPLICING ENDONUCLEASE SUBUNIT SEN34-RELATED"/>
    <property type="match status" value="1"/>
</dbReference>
<keyword evidence="14" id="KW-0540">Nuclease</keyword>
<gene>
    <name evidence="14" type="primary">LOC117567478</name>
</gene>
<evidence type="ECO:0000256" key="2">
    <source>
        <dbReference type="ARBA" id="ARBA00008078"/>
    </source>
</evidence>
<dbReference type="GO" id="GO:0000213">
    <property type="term" value="F:tRNA-intron lyase activity"/>
    <property type="evidence" value="ECO:0007669"/>
    <property type="project" value="UniProtKB-UniRule"/>
</dbReference>
<comment type="subunit">
    <text evidence="8">tRNA splicing endonuclease is a heterotetramer composed of TSEN2, TSEN15, TSEN34/LENG5 and TSEN54. tRNA splicing endonuclease complex also contains proteins of the pre-mRNA 3'-end processing machinery such as CLP1, CPSF1, CPSF4 and CSTF2.</text>
</comment>
<comment type="subcellular location">
    <subcellularLocation>
        <location evidence="1">Nucleus</location>
        <location evidence="1">Nucleolus</location>
    </subcellularLocation>
</comment>
<evidence type="ECO:0000256" key="9">
    <source>
        <dbReference type="ARBA" id="ARBA00070870"/>
    </source>
</evidence>
<evidence type="ECO:0000256" key="7">
    <source>
        <dbReference type="ARBA" id="ARBA00023242"/>
    </source>
</evidence>
<dbReference type="CTD" id="79042"/>